<feature type="domain" description="Ig-like" evidence="5">
    <location>
        <begin position="337"/>
        <end position="402"/>
    </location>
</feature>
<dbReference type="InterPro" id="IPR003598">
    <property type="entry name" value="Ig_sub2"/>
</dbReference>
<organism evidence="6 7">
    <name type="scientific">Oedothorax gibbosus</name>
    <dbReference type="NCBI Taxonomy" id="931172"/>
    <lineage>
        <taxon>Eukaryota</taxon>
        <taxon>Metazoa</taxon>
        <taxon>Ecdysozoa</taxon>
        <taxon>Arthropoda</taxon>
        <taxon>Chelicerata</taxon>
        <taxon>Arachnida</taxon>
        <taxon>Araneae</taxon>
        <taxon>Araneomorphae</taxon>
        <taxon>Entelegynae</taxon>
        <taxon>Araneoidea</taxon>
        <taxon>Linyphiidae</taxon>
        <taxon>Erigoninae</taxon>
        <taxon>Oedothorax</taxon>
    </lineage>
</organism>
<dbReference type="GO" id="GO:0005886">
    <property type="term" value="C:plasma membrane"/>
    <property type="evidence" value="ECO:0007669"/>
    <property type="project" value="TreeGrafter"/>
</dbReference>
<proteinExistence type="predicted"/>
<dbReference type="InterPro" id="IPR013151">
    <property type="entry name" value="Immunoglobulin_dom"/>
</dbReference>
<dbReference type="FunFam" id="2.60.40.10:FF:000032">
    <property type="entry name" value="palladin isoform X1"/>
    <property type="match status" value="1"/>
</dbReference>
<gene>
    <name evidence="6" type="ORF">JTE90_001220</name>
</gene>
<dbReference type="InterPro" id="IPR007110">
    <property type="entry name" value="Ig-like_dom"/>
</dbReference>
<dbReference type="PANTHER" id="PTHR45080:SF8">
    <property type="entry name" value="IG-LIKE DOMAIN-CONTAINING PROTEIN"/>
    <property type="match status" value="1"/>
</dbReference>
<evidence type="ECO:0000313" key="7">
    <source>
        <dbReference type="Proteomes" id="UP000827092"/>
    </source>
</evidence>
<dbReference type="PANTHER" id="PTHR45080">
    <property type="entry name" value="CONTACTIN 5"/>
    <property type="match status" value="1"/>
</dbReference>
<feature type="domain" description="Ig-like" evidence="5">
    <location>
        <begin position="222"/>
        <end position="319"/>
    </location>
</feature>
<dbReference type="SMART" id="SM00409">
    <property type="entry name" value="IG"/>
    <property type="match status" value="3"/>
</dbReference>
<dbReference type="AlphaFoldDB" id="A0AAV6UX11"/>
<dbReference type="Proteomes" id="UP000827092">
    <property type="component" value="Unassembled WGS sequence"/>
</dbReference>
<dbReference type="SUPFAM" id="SSF48726">
    <property type="entry name" value="Immunoglobulin"/>
    <property type="match status" value="3"/>
</dbReference>
<dbReference type="PROSITE" id="PS51257">
    <property type="entry name" value="PROKAR_LIPOPROTEIN"/>
    <property type="match status" value="1"/>
</dbReference>
<keyword evidence="1 4" id="KW-0732">Signal</keyword>
<feature type="chain" id="PRO_5043496204" description="Ig-like domain-containing protein" evidence="4">
    <location>
        <begin position="23"/>
        <end position="519"/>
    </location>
</feature>
<evidence type="ECO:0000259" key="5">
    <source>
        <dbReference type="PROSITE" id="PS50835"/>
    </source>
</evidence>
<keyword evidence="3" id="KW-0393">Immunoglobulin domain</keyword>
<dbReference type="InterPro" id="IPR013098">
    <property type="entry name" value="Ig_I-set"/>
</dbReference>
<reference evidence="6 7" key="1">
    <citation type="journal article" date="2022" name="Nat. Ecol. Evol.">
        <title>A masculinizing supergene underlies an exaggerated male reproductive morph in a spider.</title>
        <authorList>
            <person name="Hendrickx F."/>
            <person name="De Corte Z."/>
            <person name="Sonet G."/>
            <person name="Van Belleghem S.M."/>
            <person name="Kostlbacher S."/>
            <person name="Vangestel C."/>
        </authorList>
    </citation>
    <scope>NUCLEOTIDE SEQUENCE [LARGE SCALE GENOMIC DNA]</scope>
    <source>
        <strain evidence="6">W744_W776</strain>
    </source>
</reference>
<sequence>MTHLRNDFFSLLIFGLSLACLACCFNERDVRYKGPSEVWEGDPFEISCILTLRDLKGWTVNGTLVTEDNAGGYVLNERPVDAFRMEVALGARAAQLHHVGAYRCNRFSRDAHYLNVIPAFADTAIEEESPTRKSTNDYILEINKTNEFFCSSAKDDDVPVMWFKNGALIKESLKSNIIIAGLNLIIENPQEDDAGEYMCTVDTSKVAGYTYIGRIFHLNSPPRIVTFPKKTSIIQGQDLKIICQAKGYPVPKFTWFIGNLNATKLKETDPRIFIDTDNTKKSVLVVERVSFSDRGLYTCRAENSLDSGSTIEYDEESVFVHVRDNVIETNEDQLGMGKVLILEEDLQLQCNTTNCPHCVISWSKDGKTLYPIPDHLKIHEANQSITIENASYDDSGVYVCSVDFMPLDSTDLLPDNLQCKQKSSGSNEYSEEDDELEENVYICQAYNQVKAMHTTIVIDVKTPCTKWGHGEELKIIIRFSSKTPTTVECFFRLLMLQDIWHCAKDTRLSSHCAEVLCAL</sequence>
<keyword evidence="2" id="KW-1015">Disulfide bond</keyword>
<dbReference type="InterPro" id="IPR013783">
    <property type="entry name" value="Ig-like_fold"/>
</dbReference>
<dbReference type="CDD" id="cd00096">
    <property type="entry name" value="Ig"/>
    <property type="match status" value="2"/>
</dbReference>
<protein>
    <recommendedName>
        <fullName evidence="5">Ig-like domain-containing protein</fullName>
    </recommendedName>
</protein>
<dbReference type="InterPro" id="IPR036179">
    <property type="entry name" value="Ig-like_dom_sf"/>
</dbReference>
<keyword evidence="7" id="KW-1185">Reference proteome</keyword>
<dbReference type="Pfam" id="PF07679">
    <property type="entry name" value="I-set"/>
    <property type="match status" value="1"/>
</dbReference>
<dbReference type="EMBL" id="JAFNEN010000258">
    <property type="protein sequence ID" value="KAG8187846.1"/>
    <property type="molecule type" value="Genomic_DNA"/>
</dbReference>
<evidence type="ECO:0000256" key="1">
    <source>
        <dbReference type="ARBA" id="ARBA00022729"/>
    </source>
</evidence>
<dbReference type="PROSITE" id="PS50835">
    <property type="entry name" value="IG_LIKE"/>
    <property type="match status" value="3"/>
</dbReference>
<dbReference type="Pfam" id="PF00047">
    <property type="entry name" value="ig"/>
    <property type="match status" value="1"/>
</dbReference>
<accession>A0AAV6UX11</accession>
<dbReference type="GO" id="GO:0007156">
    <property type="term" value="P:homophilic cell adhesion via plasma membrane adhesion molecules"/>
    <property type="evidence" value="ECO:0007669"/>
    <property type="project" value="TreeGrafter"/>
</dbReference>
<dbReference type="Gene3D" id="2.60.40.10">
    <property type="entry name" value="Immunoglobulins"/>
    <property type="match status" value="3"/>
</dbReference>
<dbReference type="Pfam" id="PF13927">
    <property type="entry name" value="Ig_3"/>
    <property type="match status" value="1"/>
</dbReference>
<evidence type="ECO:0000313" key="6">
    <source>
        <dbReference type="EMBL" id="KAG8187846.1"/>
    </source>
</evidence>
<feature type="signal peptide" evidence="4">
    <location>
        <begin position="1"/>
        <end position="22"/>
    </location>
</feature>
<name>A0AAV6UX11_9ARAC</name>
<evidence type="ECO:0000256" key="3">
    <source>
        <dbReference type="ARBA" id="ARBA00023319"/>
    </source>
</evidence>
<dbReference type="InterPro" id="IPR003599">
    <property type="entry name" value="Ig_sub"/>
</dbReference>
<dbReference type="InterPro" id="IPR050958">
    <property type="entry name" value="Cell_Adh-Cytoskel_Orgn"/>
</dbReference>
<evidence type="ECO:0000256" key="4">
    <source>
        <dbReference type="SAM" id="SignalP"/>
    </source>
</evidence>
<dbReference type="SMART" id="SM00408">
    <property type="entry name" value="IGc2"/>
    <property type="match status" value="3"/>
</dbReference>
<comment type="caution">
    <text evidence="6">The sequence shown here is derived from an EMBL/GenBank/DDBJ whole genome shotgun (WGS) entry which is preliminary data.</text>
</comment>
<evidence type="ECO:0000256" key="2">
    <source>
        <dbReference type="ARBA" id="ARBA00023157"/>
    </source>
</evidence>
<feature type="domain" description="Ig-like" evidence="5">
    <location>
        <begin position="118"/>
        <end position="210"/>
    </location>
</feature>